<sequence length="221" mass="25073">MIPIRKDFIFSATCHECGRALTSNVAVIALDDEGNELAFGPTCIRKVLDNAAEQKLKDIPDFTKAIKLTPISGKEKNSTLSEKSHLARADKLLKQKALTYLILRQEKVPGVSYEVLAEYLKKYKSGQDLTDGEIRHILNIERKFAGSRLGEKNLMTVYAYLRCIDQALPYIHEDKRNFLESIKKQLLTKYYLTSTQVEKTGEWISRVPGEIVLSGDGFFRN</sequence>
<gene>
    <name evidence="1" type="ORF">TMES_06445</name>
</gene>
<dbReference type="Proteomes" id="UP000193391">
    <property type="component" value="Unassembled WGS sequence"/>
</dbReference>
<dbReference type="EMBL" id="JFKA01000002">
    <property type="protein sequence ID" value="OSQ39626.1"/>
    <property type="molecule type" value="Genomic_DNA"/>
</dbReference>
<evidence type="ECO:0000313" key="2">
    <source>
        <dbReference type="Proteomes" id="UP000193391"/>
    </source>
</evidence>
<dbReference type="AlphaFoldDB" id="A0A1Y2L2C6"/>
<evidence type="ECO:0000313" key="1">
    <source>
        <dbReference type="EMBL" id="OSQ39626.1"/>
    </source>
</evidence>
<accession>A0A1Y2L2C6</accession>
<comment type="caution">
    <text evidence="1">The sequence shown here is derived from an EMBL/GenBank/DDBJ whole genome shotgun (WGS) entry which is preliminary data.</text>
</comment>
<keyword evidence="2" id="KW-1185">Reference proteome</keyword>
<proteinExistence type="predicted"/>
<organism evidence="1 2">
    <name type="scientific">Thalassospira mesophila</name>
    <dbReference type="NCBI Taxonomy" id="1293891"/>
    <lineage>
        <taxon>Bacteria</taxon>
        <taxon>Pseudomonadati</taxon>
        <taxon>Pseudomonadota</taxon>
        <taxon>Alphaproteobacteria</taxon>
        <taxon>Rhodospirillales</taxon>
        <taxon>Thalassospiraceae</taxon>
        <taxon>Thalassospira</taxon>
    </lineage>
</organism>
<name>A0A1Y2L2C6_9PROT</name>
<protein>
    <submittedName>
        <fullName evidence="1">Uncharacterized protein</fullName>
    </submittedName>
</protein>
<dbReference type="OrthoDB" id="8479912at2"/>
<dbReference type="RefSeq" id="WP_085580633.1">
    <property type="nucleotide sequence ID" value="NZ_JFKA01000002.1"/>
</dbReference>
<reference evidence="1 2" key="1">
    <citation type="submission" date="2014-03" db="EMBL/GenBank/DDBJ databases">
        <title>The draft genome sequence of Thalassospira mesophila JCM 18969.</title>
        <authorList>
            <person name="Lai Q."/>
            <person name="Shao Z."/>
        </authorList>
    </citation>
    <scope>NUCLEOTIDE SEQUENCE [LARGE SCALE GENOMIC DNA]</scope>
    <source>
        <strain evidence="1 2">JCM 18969</strain>
    </source>
</reference>